<evidence type="ECO:0008006" key="3">
    <source>
        <dbReference type="Google" id="ProtNLM"/>
    </source>
</evidence>
<proteinExistence type="predicted"/>
<comment type="caution">
    <text evidence="1">The sequence shown here is derived from an EMBL/GenBank/DDBJ whole genome shotgun (WGS) entry which is preliminary data.</text>
</comment>
<sequence length="45" mass="4957">MKAKEIYQNVKSNFKKSDKPIPLTASNIKRKATIKRSGGGCCMKG</sequence>
<name>A0ABV8WXA7_9BACI</name>
<keyword evidence="2" id="KW-1185">Reference proteome</keyword>
<gene>
    <name evidence="1" type="ORF">ACFOY7_12590</name>
</gene>
<accession>A0ABV8WXA7</accession>
<protein>
    <recommendedName>
        <fullName evidence="3">Mersacidin/lichenicidin family type 2 lantibiotic</fullName>
    </recommendedName>
</protein>
<reference evidence="2" key="1">
    <citation type="journal article" date="2019" name="Int. J. Syst. Evol. Microbiol.">
        <title>The Global Catalogue of Microorganisms (GCM) 10K type strain sequencing project: providing services to taxonomists for standard genome sequencing and annotation.</title>
        <authorList>
            <consortium name="The Broad Institute Genomics Platform"/>
            <consortium name="The Broad Institute Genome Sequencing Center for Infectious Disease"/>
            <person name="Wu L."/>
            <person name="Ma J."/>
        </authorList>
    </citation>
    <scope>NUCLEOTIDE SEQUENCE [LARGE SCALE GENOMIC DNA]</scope>
    <source>
        <strain evidence="2">CCUG 37865</strain>
    </source>
</reference>
<dbReference type="Proteomes" id="UP001595882">
    <property type="component" value="Unassembled WGS sequence"/>
</dbReference>
<organism evidence="1 2">
    <name type="scientific">Gracilibacillus xinjiangensis</name>
    <dbReference type="NCBI Taxonomy" id="1193282"/>
    <lineage>
        <taxon>Bacteria</taxon>
        <taxon>Bacillati</taxon>
        <taxon>Bacillota</taxon>
        <taxon>Bacilli</taxon>
        <taxon>Bacillales</taxon>
        <taxon>Bacillaceae</taxon>
        <taxon>Gracilibacillus</taxon>
    </lineage>
</organism>
<dbReference type="EMBL" id="JBHSDT010000008">
    <property type="protein sequence ID" value="MFC4403907.1"/>
    <property type="molecule type" value="Genomic_DNA"/>
</dbReference>
<evidence type="ECO:0000313" key="1">
    <source>
        <dbReference type="EMBL" id="MFC4403907.1"/>
    </source>
</evidence>
<evidence type="ECO:0000313" key="2">
    <source>
        <dbReference type="Proteomes" id="UP001595882"/>
    </source>
</evidence>
<dbReference type="RefSeq" id="WP_390252446.1">
    <property type="nucleotide sequence ID" value="NZ_JBHSDT010000008.1"/>
</dbReference>